<reference evidence="1" key="1">
    <citation type="submission" date="2023-06" db="EMBL/GenBank/DDBJ databases">
        <title>Genome-scale phylogeny and comparative genomics of the fungal order Sordariales.</title>
        <authorList>
            <consortium name="Lawrence Berkeley National Laboratory"/>
            <person name="Hensen N."/>
            <person name="Bonometti L."/>
            <person name="Westerberg I."/>
            <person name="Brannstrom I.O."/>
            <person name="Guillou S."/>
            <person name="Cros-Aarteil S."/>
            <person name="Calhoun S."/>
            <person name="Haridas S."/>
            <person name="Kuo A."/>
            <person name="Mondo S."/>
            <person name="Pangilinan J."/>
            <person name="Riley R."/>
            <person name="Labutti K."/>
            <person name="Andreopoulos B."/>
            <person name="Lipzen A."/>
            <person name="Chen C."/>
            <person name="Yanf M."/>
            <person name="Daum C."/>
            <person name="Ng V."/>
            <person name="Clum A."/>
            <person name="Steindorff A."/>
            <person name="Ohm R."/>
            <person name="Martin F."/>
            <person name="Silar P."/>
            <person name="Natvig D."/>
            <person name="Lalanne C."/>
            <person name="Gautier V."/>
            <person name="Ament-Velasquez S.L."/>
            <person name="Kruys A."/>
            <person name="Hutchinson M.I."/>
            <person name="Powell A.J."/>
            <person name="Barry K."/>
            <person name="Miller A.N."/>
            <person name="Grigoriev I.V."/>
            <person name="Debuchy R."/>
            <person name="Gladieux P."/>
            <person name="Thoren M.H."/>
            <person name="Johannesson H."/>
        </authorList>
    </citation>
    <scope>NUCLEOTIDE SEQUENCE</scope>
    <source>
        <strain evidence="1">SMH2532-1</strain>
    </source>
</reference>
<dbReference type="EMBL" id="JAULSV010000005">
    <property type="protein sequence ID" value="KAK0643311.1"/>
    <property type="molecule type" value="Genomic_DNA"/>
</dbReference>
<proteinExistence type="predicted"/>
<gene>
    <name evidence="1" type="ORF">B0T16DRAFT_391853</name>
</gene>
<dbReference type="Proteomes" id="UP001174936">
    <property type="component" value="Unassembled WGS sequence"/>
</dbReference>
<name>A0AA40CLG7_9PEZI</name>
<organism evidence="1 2">
    <name type="scientific">Cercophora newfieldiana</name>
    <dbReference type="NCBI Taxonomy" id="92897"/>
    <lineage>
        <taxon>Eukaryota</taxon>
        <taxon>Fungi</taxon>
        <taxon>Dikarya</taxon>
        <taxon>Ascomycota</taxon>
        <taxon>Pezizomycotina</taxon>
        <taxon>Sordariomycetes</taxon>
        <taxon>Sordariomycetidae</taxon>
        <taxon>Sordariales</taxon>
        <taxon>Lasiosphaeriaceae</taxon>
        <taxon>Cercophora</taxon>
    </lineage>
</organism>
<evidence type="ECO:0000313" key="2">
    <source>
        <dbReference type="Proteomes" id="UP001174936"/>
    </source>
</evidence>
<keyword evidence="2" id="KW-1185">Reference proteome</keyword>
<evidence type="ECO:0000313" key="1">
    <source>
        <dbReference type="EMBL" id="KAK0643311.1"/>
    </source>
</evidence>
<dbReference type="AlphaFoldDB" id="A0AA40CLG7"/>
<comment type="caution">
    <text evidence="1">The sequence shown here is derived from an EMBL/GenBank/DDBJ whole genome shotgun (WGS) entry which is preliminary data.</text>
</comment>
<protein>
    <submittedName>
        <fullName evidence="1">Uncharacterized protein</fullName>
    </submittedName>
</protein>
<dbReference type="Gene3D" id="1.20.120.1240">
    <property type="entry name" value="Dynamin, middle domain"/>
    <property type="match status" value="1"/>
</dbReference>
<accession>A0AA40CLG7</accession>
<sequence>MPFAMSWRQKASFGASSVGIVTTSRSASTTFQHKAISSLSSTSTMFADPPIVTVKDLTKELDQIASEYQGPEFPGSSNDRLALHLFKEQSRSWENIAKQHIALVTEASRIFASELVKHVTRGDTKTASMLSMYHVNPFFDEREKQLSEKIGRAPDATQCAQVTCTSR</sequence>